<dbReference type="EMBL" id="AACGUZ010000003">
    <property type="protein sequence ID" value="EAK5103200.1"/>
    <property type="molecule type" value="Genomic_DNA"/>
</dbReference>
<keyword evidence="1" id="KW-0812">Transmembrane</keyword>
<feature type="transmembrane region" description="Helical" evidence="1">
    <location>
        <begin position="7"/>
        <end position="24"/>
    </location>
</feature>
<keyword evidence="1" id="KW-0472">Membrane</keyword>
<dbReference type="Proteomes" id="UP000411403">
    <property type="component" value="Unassembled WGS sequence"/>
</dbReference>
<dbReference type="Proteomes" id="UP000409545">
    <property type="component" value="Unassembled WGS sequence"/>
</dbReference>
<dbReference type="Pfam" id="PF11127">
    <property type="entry name" value="YgaP-like_TM"/>
    <property type="match status" value="1"/>
</dbReference>
<dbReference type="EMBL" id="AABUYW010000004">
    <property type="protein sequence ID" value="EAJ1076646.1"/>
    <property type="molecule type" value="Genomic_DNA"/>
</dbReference>
<reference evidence="4 10" key="2">
    <citation type="submission" date="2018-05" db="EMBL/GenBank/DDBJ databases">
        <authorList>
            <consortium name="GenomeTrakr network: Whole genome sequencing for foodborne pathogen traceback"/>
        </authorList>
    </citation>
    <scope>NUCLEOTIDE SEQUENCE [LARGE SCALE GENOMIC DNA]</scope>
    <source>
        <strain evidence="4 10">NC_C6016</strain>
    </source>
</reference>
<evidence type="ECO:0000313" key="5">
    <source>
        <dbReference type="EMBL" id="EAK4358235.1"/>
    </source>
</evidence>
<evidence type="ECO:0000256" key="1">
    <source>
        <dbReference type="SAM" id="Phobius"/>
    </source>
</evidence>
<dbReference type="RefSeq" id="WP_002778784.1">
    <property type="nucleotide sequence ID" value="NZ_AANHVQ020000002.1"/>
</dbReference>
<dbReference type="InterPro" id="IPR021309">
    <property type="entry name" value="YgaP-like_TM"/>
</dbReference>
<evidence type="ECO:0000313" key="14">
    <source>
        <dbReference type="Proteomes" id="UP000557830"/>
    </source>
</evidence>
<dbReference type="Proteomes" id="UP000365807">
    <property type="component" value="Unassembled WGS sequence"/>
</dbReference>
<dbReference type="EMBL" id="AACDUL010000014">
    <property type="protein sequence ID" value="EAK1510097.1"/>
    <property type="molecule type" value="Genomic_DNA"/>
</dbReference>
<dbReference type="EMBL" id="AACQHW010000006">
    <property type="protein sequence ID" value="EAL6851142.1"/>
    <property type="molecule type" value="Genomic_DNA"/>
</dbReference>
<comment type="caution">
    <text evidence="3">The sequence shown here is derived from an EMBL/GenBank/DDBJ whole genome shotgun (WGS) entry which is preliminary data.</text>
</comment>
<dbReference type="AlphaFoldDB" id="A0A0Q2NWD9"/>
<evidence type="ECO:0000313" key="8">
    <source>
        <dbReference type="EMBL" id="EAL9204787.1"/>
    </source>
</evidence>
<gene>
    <name evidence="6" type="ORF">B9Q54_02800</name>
    <name evidence="3" type="ORF">BU953_03285</name>
    <name evidence="5" type="ORF">C6T04_04740</name>
    <name evidence="4" type="ORF">CJD00_07500</name>
    <name evidence="7" type="ORF">DSX26_06655</name>
    <name evidence="8" type="ORF">DYU70_06405</name>
</gene>
<dbReference type="Proteomes" id="UP000352088">
    <property type="component" value="Unassembled WGS sequence"/>
</dbReference>
<dbReference type="KEGG" id="ccof:VC76_00405"/>
<protein>
    <submittedName>
        <fullName evidence="3">DUF2892 domain-containing protein</fullName>
    </submittedName>
</protein>
<proteinExistence type="predicted"/>
<evidence type="ECO:0000313" key="3">
    <source>
        <dbReference type="EMBL" id="EAJ1076646.1"/>
    </source>
</evidence>
<reference evidence="12 14" key="1">
    <citation type="submission" date="2018-05" db="EMBL/GenBank/DDBJ databases">
        <authorList>
            <consortium name="NARMS: The National Antimicrobial Resistance Monitoring System"/>
        </authorList>
    </citation>
    <scope>NUCLEOTIDE SEQUENCE [LARGE SCALE GENOMIC DNA]</scope>
    <source>
        <strain evidence="8 13">CVM N17C171</strain>
        <strain evidence="7 9">CVM N17C548</strain>
        <strain evidence="5 11">FSIS11807978</strain>
        <strain evidence="3 14">FSIS1609200</strain>
        <strain evidence="6 12">FSIS1711007</strain>
    </source>
</reference>
<dbReference type="Proteomes" id="UP000557830">
    <property type="component" value="Unassembled WGS sequence"/>
</dbReference>
<dbReference type="KEGG" id="ccoo:ATE51_00168"/>
<dbReference type="OrthoDB" id="9804804at2"/>
<keyword evidence="1" id="KW-1133">Transmembrane helix</keyword>
<dbReference type="GeneID" id="66545048"/>
<evidence type="ECO:0000313" key="9">
    <source>
        <dbReference type="Proteomes" id="UP000352088"/>
    </source>
</evidence>
<accession>A0A0Q2NWD9</accession>
<evidence type="ECO:0000313" key="7">
    <source>
        <dbReference type="EMBL" id="EAL6851142.1"/>
    </source>
</evidence>
<sequence>MGKLERIIRIILALVIFSVGVYYASWWALIGFIPLLTGIFGVCPIRVWTGKQACPLGVCPISKKKD</sequence>
<dbReference type="Proteomes" id="UP000361993">
    <property type="component" value="Unassembled WGS sequence"/>
</dbReference>
<evidence type="ECO:0000313" key="13">
    <source>
        <dbReference type="Proteomes" id="UP000411403"/>
    </source>
</evidence>
<organism evidence="3 14">
    <name type="scientific">Campylobacter coli</name>
    <dbReference type="NCBI Taxonomy" id="195"/>
    <lineage>
        <taxon>Bacteria</taxon>
        <taxon>Pseudomonadati</taxon>
        <taxon>Campylobacterota</taxon>
        <taxon>Epsilonproteobacteria</taxon>
        <taxon>Campylobacterales</taxon>
        <taxon>Campylobacteraceae</taxon>
        <taxon>Campylobacter</taxon>
    </lineage>
</organism>
<name>A0A0Q2NWD9_CAMCO</name>
<dbReference type="EMBL" id="AACSIE010000005">
    <property type="protein sequence ID" value="EAL9204787.1"/>
    <property type="molecule type" value="Genomic_DNA"/>
</dbReference>
<evidence type="ECO:0000259" key="2">
    <source>
        <dbReference type="Pfam" id="PF11127"/>
    </source>
</evidence>
<evidence type="ECO:0000313" key="10">
    <source>
        <dbReference type="Proteomes" id="UP000361993"/>
    </source>
</evidence>
<evidence type="ECO:0000313" key="12">
    <source>
        <dbReference type="Proteomes" id="UP000409545"/>
    </source>
</evidence>
<feature type="transmembrane region" description="Helical" evidence="1">
    <location>
        <begin position="30"/>
        <end position="48"/>
    </location>
</feature>
<evidence type="ECO:0000313" key="11">
    <source>
        <dbReference type="Proteomes" id="UP000365807"/>
    </source>
</evidence>
<evidence type="ECO:0000313" key="6">
    <source>
        <dbReference type="EMBL" id="EAK5103200.1"/>
    </source>
</evidence>
<feature type="domain" description="Inner membrane protein YgaP-like transmembrane" evidence="2">
    <location>
        <begin position="1"/>
        <end position="55"/>
    </location>
</feature>
<evidence type="ECO:0000313" key="4">
    <source>
        <dbReference type="EMBL" id="EAK1510097.1"/>
    </source>
</evidence>
<dbReference type="EMBL" id="AACGFG010000005">
    <property type="protein sequence ID" value="EAK4358235.1"/>
    <property type="molecule type" value="Genomic_DNA"/>
</dbReference>
<dbReference type="eggNOG" id="ENOG5030P2N">
    <property type="taxonomic scope" value="Bacteria"/>
</dbReference>